<protein>
    <submittedName>
        <fullName evidence="2">Uncharacterized protein</fullName>
    </submittedName>
</protein>
<accession>A0A420ITC7</accession>
<feature type="region of interest" description="Disordered" evidence="1">
    <location>
        <begin position="392"/>
        <end position="415"/>
    </location>
</feature>
<proteinExistence type="predicted"/>
<evidence type="ECO:0000313" key="3">
    <source>
        <dbReference type="Proteomes" id="UP000285326"/>
    </source>
</evidence>
<evidence type="ECO:0000313" key="2">
    <source>
        <dbReference type="EMBL" id="RKF77806.1"/>
    </source>
</evidence>
<feature type="compositionally biased region" description="Basic residues" evidence="1">
    <location>
        <begin position="398"/>
        <end position="407"/>
    </location>
</feature>
<feature type="compositionally biased region" description="Basic and acidic residues" evidence="1">
    <location>
        <begin position="255"/>
        <end position="274"/>
    </location>
</feature>
<evidence type="ECO:0000256" key="1">
    <source>
        <dbReference type="SAM" id="MobiDB-lite"/>
    </source>
</evidence>
<dbReference type="EMBL" id="MCBS01021657">
    <property type="protein sequence ID" value="RKF77806.1"/>
    <property type="molecule type" value="Genomic_DNA"/>
</dbReference>
<sequence>MKSGERLAEYCEVTGKNKKTRQLNEINGRDGQGPVDYKDMLAQIGVNISILDLMQIRPDAAKVFKLYSTRRNQKRGKKKSQSNKATANLLVSSDKIAAPQGIKQRDCPFRLLDATIICPKLKTKTILNMGATQADQGSDLNLISDLLVSTLNLEKREIPGLGDFMMQAADGNLATLRTFASFKLGVTGIWRDLYSVKVNINIFENCIAIWDPVYHPKDGKRQIIRYVVWKSSPHHHIMLVPLPDVMAEVIEPRALDPHTHVDHPEEIESPKNESEESEDDEESESDEELNNDLNFILSSLVHDLKVLNPLTLYVYLQSYVARKFKQTDHPEINFIPTPIQTVSNNSPYTFTEALLLRDISHCKYTVFPFSDLYPPSTDFNCQSHSLIETHDSSLTYPTKRRPPKRSLSKSPQKIW</sequence>
<feature type="region of interest" description="Disordered" evidence="1">
    <location>
        <begin position="255"/>
        <end position="288"/>
    </location>
</feature>
<gene>
    <name evidence="2" type="ORF">GcM1_216027</name>
</gene>
<feature type="compositionally biased region" description="Acidic residues" evidence="1">
    <location>
        <begin position="275"/>
        <end position="288"/>
    </location>
</feature>
<dbReference type="Proteomes" id="UP000285326">
    <property type="component" value="Unassembled WGS sequence"/>
</dbReference>
<reference evidence="2 3" key="1">
    <citation type="journal article" date="2018" name="BMC Genomics">
        <title>Comparative genome analyses reveal sequence features reflecting distinct modes of host-adaptation between dicot and monocot powdery mildew.</title>
        <authorList>
            <person name="Wu Y."/>
            <person name="Ma X."/>
            <person name="Pan Z."/>
            <person name="Kale S.D."/>
            <person name="Song Y."/>
            <person name="King H."/>
            <person name="Zhang Q."/>
            <person name="Presley C."/>
            <person name="Deng X."/>
            <person name="Wei C.I."/>
            <person name="Xiao S."/>
        </authorList>
    </citation>
    <scope>NUCLEOTIDE SEQUENCE [LARGE SCALE GENOMIC DNA]</scope>
    <source>
        <strain evidence="2">UMSG1</strain>
    </source>
</reference>
<name>A0A420ITC7_9PEZI</name>
<dbReference type="AlphaFoldDB" id="A0A420ITC7"/>
<organism evidence="2 3">
    <name type="scientific">Golovinomyces cichoracearum</name>
    <dbReference type="NCBI Taxonomy" id="62708"/>
    <lineage>
        <taxon>Eukaryota</taxon>
        <taxon>Fungi</taxon>
        <taxon>Dikarya</taxon>
        <taxon>Ascomycota</taxon>
        <taxon>Pezizomycotina</taxon>
        <taxon>Leotiomycetes</taxon>
        <taxon>Erysiphales</taxon>
        <taxon>Erysiphaceae</taxon>
        <taxon>Golovinomyces</taxon>
    </lineage>
</organism>
<comment type="caution">
    <text evidence="2">The sequence shown here is derived from an EMBL/GenBank/DDBJ whole genome shotgun (WGS) entry which is preliminary data.</text>
</comment>